<evidence type="ECO:0000256" key="1">
    <source>
        <dbReference type="SAM" id="MobiDB-lite"/>
    </source>
</evidence>
<evidence type="ECO:0000256" key="3">
    <source>
        <dbReference type="SAM" id="SignalP"/>
    </source>
</evidence>
<keyword evidence="5" id="KW-1185">Reference proteome</keyword>
<dbReference type="EMBL" id="CAXAMM010039907">
    <property type="protein sequence ID" value="CAK9089916.1"/>
    <property type="molecule type" value="Genomic_DNA"/>
</dbReference>
<keyword evidence="2" id="KW-1133">Transmembrane helix</keyword>
<dbReference type="Proteomes" id="UP001642464">
    <property type="component" value="Unassembled WGS sequence"/>
</dbReference>
<feature type="region of interest" description="Disordered" evidence="1">
    <location>
        <begin position="147"/>
        <end position="176"/>
    </location>
</feature>
<feature type="compositionally biased region" description="Polar residues" evidence="1">
    <location>
        <begin position="150"/>
        <end position="161"/>
    </location>
</feature>
<name>A0ABP0QS29_9DINO</name>
<gene>
    <name evidence="4" type="ORF">SCF082_LOCUS42420</name>
</gene>
<keyword evidence="2" id="KW-0812">Transmembrane</keyword>
<feature type="signal peptide" evidence="3">
    <location>
        <begin position="1"/>
        <end position="16"/>
    </location>
</feature>
<evidence type="ECO:0000313" key="5">
    <source>
        <dbReference type="Proteomes" id="UP001642464"/>
    </source>
</evidence>
<evidence type="ECO:0000313" key="4">
    <source>
        <dbReference type="EMBL" id="CAK9089916.1"/>
    </source>
</evidence>
<feature type="chain" id="PRO_5046849490" evidence="3">
    <location>
        <begin position="17"/>
        <end position="255"/>
    </location>
</feature>
<comment type="caution">
    <text evidence="4">The sequence shown here is derived from an EMBL/GenBank/DDBJ whole genome shotgun (WGS) entry which is preliminary data.</text>
</comment>
<sequence length="255" mass="27014">MLAFLFPAALLCLSEAARRPAEAAALLQSTHLELGRNKDVRELDLKAPKEAQPTLPPIQGRHVMAGFFIKTILDKEKLAMLGEEPVSTWEDPDANHLLEFLCGLILSLFMCAVLAVMAGSEEMRPKMLASPDTGASTLHHAATSGVPLASSLSSPTQSLRPVQSWPGGEVSEVSPRDFLSSPEYAARLLESALPPTRGISRSQHLCQGLVVPSGSECVLAVRLPQGVAWAEAQADVMDLTGRAVLAATASGTASD</sequence>
<keyword evidence="3" id="KW-0732">Signal</keyword>
<accession>A0ABP0QS29</accession>
<feature type="transmembrane region" description="Helical" evidence="2">
    <location>
        <begin position="97"/>
        <end position="118"/>
    </location>
</feature>
<keyword evidence="2" id="KW-0472">Membrane</keyword>
<evidence type="ECO:0000256" key="2">
    <source>
        <dbReference type="SAM" id="Phobius"/>
    </source>
</evidence>
<proteinExistence type="predicted"/>
<reference evidence="4 5" key="1">
    <citation type="submission" date="2024-02" db="EMBL/GenBank/DDBJ databases">
        <authorList>
            <person name="Chen Y."/>
            <person name="Shah S."/>
            <person name="Dougan E. K."/>
            <person name="Thang M."/>
            <person name="Chan C."/>
        </authorList>
    </citation>
    <scope>NUCLEOTIDE SEQUENCE [LARGE SCALE GENOMIC DNA]</scope>
</reference>
<protein>
    <submittedName>
        <fullName evidence="4">Uncharacterized protein</fullName>
    </submittedName>
</protein>
<organism evidence="4 5">
    <name type="scientific">Durusdinium trenchii</name>
    <dbReference type="NCBI Taxonomy" id="1381693"/>
    <lineage>
        <taxon>Eukaryota</taxon>
        <taxon>Sar</taxon>
        <taxon>Alveolata</taxon>
        <taxon>Dinophyceae</taxon>
        <taxon>Suessiales</taxon>
        <taxon>Symbiodiniaceae</taxon>
        <taxon>Durusdinium</taxon>
    </lineage>
</organism>